<protein>
    <recommendedName>
        <fullName evidence="4">Zinc finger PMZ-type domain-containing protein</fullName>
    </recommendedName>
</protein>
<reference evidence="2" key="1">
    <citation type="journal article" date="2023" name="Plant J.">
        <title>Genome sequences and population genomics provide insights into the demographic history, inbreeding, and mutation load of two 'living fossil' tree species of Dipteronia.</title>
        <authorList>
            <person name="Feng Y."/>
            <person name="Comes H.P."/>
            <person name="Chen J."/>
            <person name="Zhu S."/>
            <person name="Lu R."/>
            <person name="Zhang X."/>
            <person name="Li P."/>
            <person name="Qiu J."/>
            <person name="Olsen K.M."/>
            <person name="Qiu Y."/>
        </authorList>
    </citation>
    <scope>NUCLEOTIDE SEQUENCE</scope>
    <source>
        <strain evidence="2">KIB01</strain>
    </source>
</reference>
<accession>A0AAD9XIT8</accession>
<dbReference type="Proteomes" id="UP001280121">
    <property type="component" value="Unassembled WGS sequence"/>
</dbReference>
<feature type="region of interest" description="Disordered" evidence="1">
    <location>
        <begin position="141"/>
        <end position="160"/>
    </location>
</feature>
<sequence>MTRDGVGLGGDDWDGVGLGGDDGVGVGLRGNNNDCIGLRGDDGDDVFESPCRGILLSAVALDANSGLFLLIISGIPCSHAMAAIGHNYGREALRDMVPTYVHQYLTKSAHMQTYRGMIHPLPDQKKWSEIESANVLPLPFEVQPGRPKMQRKRESGEKGK</sequence>
<keyword evidence="3" id="KW-1185">Reference proteome</keyword>
<evidence type="ECO:0000256" key="1">
    <source>
        <dbReference type="SAM" id="MobiDB-lite"/>
    </source>
</evidence>
<dbReference type="EMBL" id="JANJYI010000002">
    <property type="protein sequence ID" value="KAK2659783.1"/>
    <property type="molecule type" value="Genomic_DNA"/>
</dbReference>
<evidence type="ECO:0000313" key="3">
    <source>
        <dbReference type="Proteomes" id="UP001280121"/>
    </source>
</evidence>
<evidence type="ECO:0008006" key="4">
    <source>
        <dbReference type="Google" id="ProtNLM"/>
    </source>
</evidence>
<proteinExistence type="predicted"/>
<dbReference type="AlphaFoldDB" id="A0AAD9XIT8"/>
<gene>
    <name evidence="2" type="ORF">Ddye_006316</name>
</gene>
<comment type="caution">
    <text evidence="2">The sequence shown here is derived from an EMBL/GenBank/DDBJ whole genome shotgun (WGS) entry which is preliminary data.</text>
</comment>
<organism evidence="2 3">
    <name type="scientific">Dipteronia dyeriana</name>
    <dbReference type="NCBI Taxonomy" id="168575"/>
    <lineage>
        <taxon>Eukaryota</taxon>
        <taxon>Viridiplantae</taxon>
        <taxon>Streptophyta</taxon>
        <taxon>Embryophyta</taxon>
        <taxon>Tracheophyta</taxon>
        <taxon>Spermatophyta</taxon>
        <taxon>Magnoliopsida</taxon>
        <taxon>eudicotyledons</taxon>
        <taxon>Gunneridae</taxon>
        <taxon>Pentapetalae</taxon>
        <taxon>rosids</taxon>
        <taxon>malvids</taxon>
        <taxon>Sapindales</taxon>
        <taxon>Sapindaceae</taxon>
        <taxon>Hippocastanoideae</taxon>
        <taxon>Acereae</taxon>
        <taxon>Dipteronia</taxon>
    </lineage>
</organism>
<evidence type="ECO:0000313" key="2">
    <source>
        <dbReference type="EMBL" id="KAK2659783.1"/>
    </source>
</evidence>
<name>A0AAD9XIT8_9ROSI</name>